<protein>
    <recommendedName>
        <fullName evidence="2">site-specific DNA-methyltransferase (cytosine-N(4)-specific)</fullName>
        <ecNumber evidence="2">2.1.1.113</ecNumber>
    </recommendedName>
</protein>
<evidence type="ECO:0000256" key="5">
    <source>
        <dbReference type="ARBA" id="ARBA00022691"/>
    </source>
</evidence>
<comment type="catalytic activity">
    <reaction evidence="8">
        <text>a 2'-deoxycytidine in DNA + S-adenosyl-L-methionine = an N(4)-methyl-2'-deoxycytidine in DNA + S-adenosyl-L-homocysteine + H(+)</text>
        <dbReference type="Rhea" id="RHEA:16857"/>
        <dbReference type="Rhea" id="RHEA-COMP:11369"/>
        <dbReference type="Rhea" id="RHEA-COMP:13674"/>
        <dbReference type="ChEBI" id="CHEBI:15378"/>
        <dbReference type="ChEBI" id="CHEBI:57856"/>
        <dbReference type="ChEBI" id="CHEBI:59789"/>
        <dbReference type="ChEBI" id="CHEBI:85452"/>
        <dbReference type="ChEBI" id="CHEBI:137933"/>
        <dbReference type="EC" id="2.1.1.113"/>
    </reaction>
</comment>
<evidence type="ECO:0000256" key="2">
    <source>
        <dbReference type="ARBA" id="ARBA00012185"/>
    </source>
</evidence>
<gene>
    <name evidence="10" type="ORF">ETE71_05675</name>
</gene>
<dbReference type="GO" id="GO:0003677">
    <property type="term" value="F:DNA binding"/>
    <property type="evidence" value="ECO:0007669"/>
    <property type="project" value="UniProtKB-KW"/>
</dbReference>
<evidence type="ECO:0000256" key="7">
    <source>
        <dbReference type="ARBA" id="ARBA00023125"/>
    </source>
</evidence>
<dbReference type="EC" id="2.1.1.113" evidence="2"/>
<comment type="similarity">
    <text evidence="1">Belongs to the N(4)/N(6)-methyltransferase family. N(4) subfamily.</text>
</comment>
<keyword evidence="6" id="KW-0680">Restriction system</keyword>
<dbReference type="Pfam" id="PF01555">
    <property type="entry name" value="N6_N4_Mtase"/>
    <property type="match status" value="1"/>
</dbReference>
<dbReference type="GO" id="GO:0032259">
    <property type="term" value="P:methylation"/>
    <property type="evidence" value="ECO:0007669"/>
    <property type="project" value="UniProtKB-KW"/>
</dbReference>
<evidence type="ECO:0000256" key="4">
    <source>
        <dbReference type="ARBA" id="ARBA00022679"/>
    </source>
</evidence>
<sequence length="474" mass="53419">MNKSNLQNNTAYQNSLGLEGSNHAISNSKSNEQSEVLREVEEFPRHDKISHGELLSLTLSAKTSGLTHGLHRFPAKYIPQVPQWAIRNFANEKSVVWDPFMGSGTTLVEALCTVNQSYGTDIDPLARLISGAKTCELEVSRLISLSEHLHPSRLPIITDYFLPMSGVKNIMHWFSEECWNNLCRIFTAIEKLNCNPNERNFFLTVFSSILRWVSNADDQTQKTYVSGTLKKNPPEVFPTFEKSVQKAILGVSNLAAVRGKRHASILDGSALSVPLSDKVVDLIVTSPPYLDSVDYMYNFMLEYFWLGPKLGVSSRTEYNHRRRIPVGSKNPLIKVATVHDSIIDLVNLQEIPEYRRSAAIAYFDLMQKHFIEAARVMKDGARYVLVIGNSQASTGILPVHDCLLRLAKTAGLHLEKAFAYRIRRHYMKFPRKGRGGIILMDWVITLRKSDNALIEEEDRLPLPHVTIGANEVAN</sequence>
<dbReference type="AlphaFoldDB" id="A0A483H5D1"/>
<dbReference type="RefSeq" id="WP_023284538.1">
    <property type="nucleotide sequence ID" value="NZ_BIGU01000010.1"/>
</dbReference>
<accession>A0A483H5D1</accession>
<keyword evidence="3 10" id="KW-0489">Methyltransferase</keyword>
<dbReference type="GO" id="GO:0008170">
    <property type="term" value="F:N-methyltransferase activity"/>
    <property type="evidence" value="ECO:0007669"/>
    <property type="project" value="InterPro"/>
</dbReference>
<organism evidence="10">
    <name type="scientific">Klebsiella pneumoniae</name>
    <dbReference type="NCBI Taxonomy" id="573"/>
    <lineage>
        <taxon>Bacteria</taxon>
        <taxon>Pseudomonadati</taxon>
        <taxon>Pseudomonadota</taxon>
        <taxon>Gammaproteobacteria</taxon>
        <taxon>Enterobacterales</taxon>
        <taxon>Enterobacteriaceae</taxon>
        <taxon>Klebsiella/Raoultella group</taxon>
        <taxon>Klebsiella</taxon>
        <taxon>Klebsiella pneumoniae complex</taxon>
    </lineage>
</organism>
<name>A0A483H5D1_KLEPN</name>
<dbReference type="PROSITE" id="PS00093">
    <property type="entry name" value="N4_MTASE"/>
    <property type="match status" value="1"/>
</dbReference>
<evidence type="ECO:0000256" key="1">
    <source>
        <dbReference type="ARBA" id="ARBA00010203"/>
    </source>
</evidence>
<dbReference type="Gene3D" id="3.40.50.150">
    <property type="entry name" value="Vaccinia Virus protein VP39"/>
    <property type="match status" value="2"/>
</dbReference>
<evidence type="ECO:0000313" key="10">
    <source>
        <dbReference type="EMBL" id="TCX14267.1"/>
    </source>
</evidence>
<dbReference type="SUPFAM" id="SSF53335">
    <property type="entry name" value="S-adenosyl-L-methionine-dependent methyltransferases"/>
    <property type="match status" value="1"/>
</dbReference>
<dbReference type="GO" id="GO:0009307">
    <property type="term" value="P:DNA restriction-modification system"/>
    <property type="evidence" value="ECO:0007669"/>
    <property type="project" value="UniProtKB-KW"/>
</dbReference>
<dbReference type="InterPro" id="IPR002941">
    <property type="entry name" value="DNA_methylase_N4/N6"/>
</dbReference>
<feature type="domain" description="DNA methylase N-4/N-6" evidence="9">
    <location>
        <begin position="59"/>
        <end position="124"/>
    </location>
</feature>
<evidence type="ECO:0000256" key="6">
    <source>
        <dbReference type="ARBA" id="ARBA00022747"/>
    </source>
</evidence>
<dbReference type="InterPro" id="IPR029063">
    <property type="entry name" value="SAM-dependent_MTases_sf"/>
</dbReference>
<dbReference type="InterPro" id="IPR017985">
    <property type="entry name" value="MeTrfase_CN4_CS"/>
</dbReference>
<dbReference type="GO" id="GO:0015667">
    <property type="term" value="F:site-specific DNA-methyltransferase (cytosine-N4-specific) activity"/>
    <property type="evidence" value="ECO:0007669"/>
    <property type="project" value="UniProtKB-EC"/>
</dbReference>
<keyword evidence="4" id="KW-0808">Transferase</keyword>
<comment type="caution">
    <text evidence="10">The sequence shown here is derived from an EMBL/GenBank/DDBJ whole genome shotgun (WGS) entry which is preliminary data.</text>
</comment>
<keyword evidence="5" id="KW-0949">S-adenosyl-L-methionine</keyword>
<evidence type="ECO:0000256" key="8">
    <source>
        <dbReference type="ARBA" id="ARBA00049120"/>
    </source>
</evidence>
<evidence type="ECO:0000259" key="9">
    <source>
        <dbReference type="Pfam" id="PF01555"/>
    </source>
</evidence>
<reference evidence="10" key="1">
    <citation type="submission" date="2019-01" db="EMBL/GenBank/DDBJ databases">
        <authorList>
            <person name="Lista F."/>
            <person name="Anselmo A."/>
        </authorList>
    </citation>
    <scope>NUCLEOTIDE SEQUENCE</scope>
    <source>
        <strain evidence="10">18S</strain>
    </source>
</reference>
<evidence type="ECO:0000256" key="3">
    <source>
        <dbReference type="ARBA" id="ARBA00022603"/>
    </source>
</evidence>
<proteinExistence type="inferred from homology"/>
<keyword evidence="7" id="KW-0238">DNA-binding</keyword>
<dbReference type="EMBL" id="SDCE01000003">
    <property type="protein sequence ID" value="TCX14267.1"/>
    <property type="molecule type" value="Genomic_DNA"/>
</dbReference>